<dbReference type="PANTHER" id="PTHR37984">
    <property type="entry name" value="PROTEIN CBG26694"/>
    <property type="match status" value="1"/>
</dbReference>
<dbReference type="EMBL" id="LSSM01003905">
    <property type="protein sequence ID" value="OMJ16424.1"/>
    <property type="molecule type" value="Genomic_DNA"/>
</dbReference>
<comment type="caution">
    <text evidence="8">The sequence shown here is derived from an EMBL/GenBank/DDBJ whole genome shotgun (WGS) entry which is preliminary data.</text>
</comment>
<keyword evidence="3" id="KW-0540">Nuclease</keyword>
<evidence type="ECO:0000256" key="2">
    <source>
        <dbReference type="ARBA" id="ARBA00022695"/>
    </source>
</evidence>
<dbReference type="InterPro" id="IPR001878">
    <property type="entry name" value="Znf_CCHC"/>
</dbReference>
<dbReference type="CDD" id="cd00303">
    <property type="entry name" value="retropepsin_like"/>
    <property type="match status" value="1"/>
</dbReference>
<gene>
    <name evidence="8" type="ORF">AYI69_g7842</name>
</gene>
<evidence type="ECO:0000256" key="5">
    <source>
        <dbReference type="PROSITE-ProRule" id="PRU00047"/>
    </source>
</evidence>
<feature type="region of interest" description="Disordered" evidence="6">
    <location>
        <begin position="548"/>
        <end position="578"/>
    </location>
</feature>
<evidence type="ECO:0000313" key="9">
    <source>
        <dbReference type="Proteomes" id="UP000187429"/>
    </source>
</evidence>
<keyword evidence="5" id="KW-0479">Metal-binding</keyword>
<feature type="compositionally biased region" description="Basic residues" evidence="6">
    <location>
        <begin position="331"/>
        <end position="341"/>
    </location>
</feature>
<feature type="domain" description="CCHC-type" evidence="7">
    <location>
        <begin position="241"/>
        <end position="256"/>
    </location>
</feature>
<feature type="region of interest" description="Disordered" evidence="6">
    <location>
        <begin position="308"/>
        <end position="347"/>
    </location>
</feature>
<dbReference type="Gene3D" id="3.10.10.10">
    <property type="entry name" value="HIV Type 1 Reverse Transcriptase, subunit A, domain 1"/>
    <property type="match status" value="1"/>
</dbReference>
<sequence>MTTRLVDFEGLPEKFTGSNAKISAEAWCRKFMRIIKLKSWPEEQTLDVFKAWLDLDAEEWMAEQEDEELCQKNWSLKDWMTALKKQFPEAPSITKKKMLTTKALEDLSFNEGESIFEFNRRFNSLLYRIPEEWYTDALIKRIYFNAMIKINENLAWTLMEAPNFPALTAVELMKEFQKKYEKREIFYQNVEDSNIKENKTSNVTKDLKKDEVSDITNMLRELTLLIKSKERKPEDKSYLHCFNCDGKGHRTRECSKPRNEELYKKLSTEYFKKKSESAENNQTLLLTTADPVDKVLSTGNKRMRLGHIIDTQTPRYEVGHTHSSRNENNTKPKKKREKKRPNLSSNTVPVRILDSNAPITNRELFKVYPRALDDTIQELKSFKNHKSSKVLVSKELNQTPSENQSNNLNFNQSVPINREKPKPVSYIIGKILTNTTYFFIDVGSTSCVISSEVVKSLGIGYEVISSRITAVGGDTIEVIGNILIPLTFEGNTIVTQFQVLKFCAVPILLGIDFCQLVKAKINYSNQSFNFTINNQQISLQLYSRKSAQEQTEKLDDENSELDSDSDSSYSGSGSSSDEEKILLSLERKEMRENLTDPVDDETSLPYSYNESITDLIDSKINETDLNVVNKKRLKDLLTEYRNIFPSSNLEMKGINNSDYDLHIDPIHPPSFARLRKYAPKEKEIIQEEVNKMLENKVITPSISPWAFPVIPCQEKNSLVL</sequence>
<keyword evidence="4" id="KW-0378">Hydrolase</keyword>
<dbReference type="GO" id="GO:0004519">
    <property type="term" value="F:endonuclease activity"/>
    <property type="evidence" value="ECO:0007669"/>
    <property type="project" value="UniProtKB-KW"/>
</dbReference>
<dbReference type="GO" id="GO:0016779">
    <property type="term" value="F:nucleotidyltransferase activity"/>
    <property type="evidence" value="ECO:0007669"/>
    <property type="project" value="UniProtKB-KW"/>
</dbReference>
<evidence type="ECO:0000256" key="6">
    <source>
        <dbReference type="SAM" id="MobiDB-lite"/>
    </source>
</evidence>
<keyword evidence="4" id="KW-0255">Endonuclease</keyword>
<organism evidence="8 9">
    <name type="scientific">Smittium culicis</name>
    <dbReference type="NCBI Taxonomy" id="133412"/>
    <lineage>
        <taxon>Eukaryota</taxon>
        <taxon>Fungi</taxon>
        <taxon>Fungi incertae sedis</taxon>
        <taxon>Zoopagomycota</taxon>
        <taxon>Kickxellomycotina</taxon>
        <taxon>Harpellomycetes</taxon>
        <taxon>Harpellales</taxon>
        <taxon>Legeriomycetaceae</taxon>
        <taxon>Smittium</taxon>
    </lineage>
</organism>
<evidence type="ECO:0000256" key="4">
    <source>
        <dbReference type="ARBA" id="ARBA00022759"/>
    </source>
</evidence>
<keyword evidence="5" id="KW-0863">Zinc-finger</keyword>
<dbReference type="InterPro" id="IPR050951">
    <property type="entry name" value="Retrovirus_Pol_polyprotein"/>
</dbReference>
<keyword evidence="2" id="KW-0548">Nucleotidyltransferase</keyword>
<dbReference type="GO" id="GO:0008270">
    <property type="term" value="F:zinc ion binding"/>
    <property type="evidence" value="ECO:0007669"/>
    <property type="project" value="UniProtKB-KW"/>
</dbReference>
<evidence type="ECO:0000256" key="1">
    <source>
        <dbReference type="ARBA" id="ARBA00022679"/>
    </source>
</evidence>
<dbReference type="AlphaFoldDB" id="A0A1R1XP49"/>
<feature type="compositionally biased region" description="Acidic residues" evidence="6">
    <location>
        <begin position="554"/>
        <end position="565"/>
    </location>
</feature>
<evidence type="ECO:0000256" key="3">
    <source>
        <dbReference type="ARBA" id="ARBA00022722"/>
    </source>
</evidence>
<dbReference type="Gene3D" id="2.40.70.10">
    <property type="entry name" value="Acid Proteases"/>
    <property type="match status" value="1"/>
</dbReference>
<keyword evidence="1" id="KW-0808">Transferase</keyword>
<dbReference type="InterPro" id="IPR043502">
    <property type="entry name" value="DNA/RNA_pol_sf"/>
</dbReference>
<keyword evidence="5" id="KW-0862">Zinc</keyword>
<keyword evidence="9" id="KW-1185">Reference proteome</keyword>
<dbReference type="PROSITE" id="PS50158">
    <property type="entry name" value="ZF_CCHC"/>
    <property type="match status" value="1"/>
</dbReference>
<dbReference type="GO" id="GO:0003676">
    <property type="term" value="F:nucleic acid binding"/>
    <property type="evidence" value="ECO:0007669"/>
    <property type="project" value="InterPro"/>
</dbReference>
<feature type="compositionally biased region" description="Low complexity" evidence="6">
    <location>
        <begin position="566"/>
        <end position="575"/>
    </location>
</feature>
<dbReference type="Proteomes" id="UP000187429">
    <property type="component" value="Unassembled WGS sequence"/>
</dbReference>
<dbReference type="OrthoDB" id="8026949at2759"/>
<dbReference type="SUPFAM" id="SSF50630">
    <property type="entry name" value="Acid proteases"/>
    <property type="match status" value="1"/>
</dbReference>
<accession>A0A1R1XP49</accession>
<feature type="compositionally biased region" description="Basic and acidic residues" evidence="6">
    <location>
        <begin position="317"/>
        <end position="330"/>
    </location>
</feature>
<dbReference type="PANTHER" id="PTHR37984:SF5">
    <property type="entry name" value="PROTEIN NYNRIN-LIKE"/>
    <property type="match status" value="1"/>
</dbReference>
<dbReference type="SUPFAM" id="SSF57756">
    <property type="entry name" value="Retrovirus zinc finger-like domains"/>
    <property type="match status" value="1"/>
</dbReference>
<dbReference type="InterPro" id="IPR021109">
    <property type="entry name" value="Peptidase_aspartic_dom_sf"/>
</dbReference>
<dbReference type="SUPFAM" id="SSF56672">
    <property type="entry name" value="DNA/RNA polymerases"/>
    <property type="match status" value="1"/>
</dbReference>
<name>A0A1R1XP49_9FUNG</name>
<evidence type="ECO:0000313" key="8">
    <source>
        <dbReference type="EMBL" id="OMJ16424.1"/>
    </source>
</evidence>
<reference evidence="9" key="1">
    <citation type="submission" date="2017-01" db="EMBL/GenBank/DDBJ databases">
        <authorList>
            <person name="Wang Y."/>
            <person name="White M."/>
            <person name="Kvist S."/>
            <person name="Moncalvo J.-M."/>
        </authorList>
    </citation>
    <scope>NUCLEOTIDE SEQUENCE [LARGE SCALE GENOMIC DNA]</scope>
    <source>
        <strain evidence="9">ID-206-W2</strain>
    </source>
</reference>
<proteinExistence type="predicted"/>
<protein>
    <recommendedName>
        <fullName evidence="7">CCHC-type domain-containing protein</fullName>
    </recommendedName>
</protein>
<dbReference type="InterPro" id="IPR036875">
    <property type="entry name" value="Znf_CCHC_sf"/>
</dbReference>
<evidence type="ECO:0000259" key="7">
    <source>
        <dbReference type="PROSITE" id="PS50158"/>
    </source>
</evidence>